<accession>A0A0D7F0A4</accession>
<proteinExistence type="predicted"/>
<dbReference type="RefSeq" id="WP_044407688.1">
    <property type="nucleotide sequence ID" value="NZ_JXXE01000133.1"/>
</dbReference>
<dbReference type="AlphaFoldDB" id="A0A0D7F0A4"/>
<dbReference type="OrthoDB" id="7961590at2"/>
<dbReference type="PATRIC" id="fig|1076.23.peg.575"/>
<name>A0A0D7F0A4_RHOPL</name>
<gene>
    <name evidence="1" type="ORF">OO17_06945</name>
</gene>
<dbReference type="SUPFAM" id="SSF56399">
    <property type="entry name" value="ADP-ribosylation"/>
    <property type="match status" value="1"/>
</dbReference>
<comment type="caution">
    <text evidence="1">The sequence shown here is derived from an EMBL/GenBank/DDBJ whole genome shotgun (WGS) entry which is preliminary data.</text>
</comment>
<evidence type="ECO:0000313" key="2">
    <source>
        <dbReference type="Proteomes" id="UP000032515"/>
    </source>
</evidence>
<sequence length="200" mass="22580">MVKQIEKQKLFHVTVAKPYKQAFAPDQKVTIGEAFNPFFSFYEGSREYPITMPDGQQQNVKAVAFLRQVRDGLINSPEFAKIATEVAIHYVMLCRELIMEEIRCNEFGGNPPSRQRCLYVCETVDEARYWNKRIGESGTVCELTCSGTVHRADASLLLGDSEPLSVTKDRARQYWRGEAAGNPEWETLFVGKATISGFGL</sequence>
<protein>
    <recommendedName>
        <fullName evidence="3">DUF2441 domain-containing protein</fullName>
    </recommendedName>
</protein>
<evidence type="ECO:0008006" key="3">
    <source>
        <dbReference type="Google" id="ProtNLM"/>
    </source>
</evidence>
<organism evidence="1 2">
    <name type="scientific">Rhodopseudomonas palustris</name>
    <dbReference type="NCBI Taxonomy" id="1076"/>
    <lineage>
        <taxon>Bacteria</taxon>
        <taxon>Pseudomonadati</taxon>
        <taxon>Pseudomonadota</taxon>
        <taxon>Alphaproteobacteria</taxon>
        <taxon>Hyphomicrobiales</taxon>
        <taxon>Nitrobacteraceae</taxon>
        <taxon>Rhodopseudomonas</taxon>
    </lineage>
</organism>
<dbReference type="InterPro" id="IPR018840">
    <property type="entry name" value="DUF2441"/>
</dbReference>
<dbReference type="EMBL" id="JXXE01000133">
    <property type="protein sequence ID" value="KIZ46210.1"/>
    <property type="molecule type" value="Genomic_DNA"/>
</dbReference>
<reference evidence="1 2" key="1">
    <citation type="submission" date="2014-11" db="EMBL/GenBank/DDBJ databases">
        <title>Genomics and ecophysiology of heterotrophic nitrogen fixing bacteria isolated from estuarine surface water.</title>
        <authorList>
            <person name="Bentzon-Tilia M."/>
            <person name="Severin I."/>
            <person name="Hansen L.H."/>
            <person name="Riemann L."/>
        </authorList>
    </citation>
    <scope>NUCLEOTIDE SEQUENCE [LARGE SCALE GENOMIC DNA]</scope>
    <source>
        <strain evidence="1 2">BAL398</strain>
    </source>
</reference>
<evidence type="ECO:0000313" key="1">
    <source>
        <dbReference type="EMBL" id="KIZ46210.1"/>
    </source>
</evidence>
<dbReference type="Pfam" id="PF10386">
    <property type="entry name" value="DUF2441"/>
    <property type="match status" value="1"/>
</dbReference>
<dbReference type="Proteomes" id="UP000032515">
    <property type="component" value="Unassembled WGS sequence"/>
</dbReference>